<dbReference type="Pfam" id="PF01814">
    <property type="entry name" value="Hemerythrin"/>
    <property type="match status" value="1"/>
</dbReference>
<reference evidence="2 3" key="1">
    <citation type="submission" date="2024-09" db="EMBL/GenBank/DDBJ databases">
        <authorList>
            <person name="Sun Q."/>
            <person name="Mori K."/>
        </authorList>
    </citation>
    <scope>NUCLEOTIDE SEQUENCE [LARGE SCALE GENOMIC DNA]</scope>
    <source>
        <strain evidence="2 3">NCAIM B.02336</strain>
    </source>
</reference>
<evidence type="ECO:0000313" key="3">
    <source>
        <dbReference type="Proteomes" id="UP001589834"/>
    </source>
</evidence>
<dbReference type="EMBL" id="JBHLTN010000014">
    <property type="protein sequence ID" value="MFC0592353.1"/>
    <property type="molecule type" value="Genomic_DNA"/>
</dbReference>
<dbReference type="Gene3D" id="1.20.120.520">
    <property type="entry name" value="nmb1532 protein domain like"/>
    <property type="match status" value="1"/>
</dbReference>
<dbReference type="RefSeq" id="WP_377481591.1">
    <property type="nucleotide sequence ID" value="NZ_JBHLTN010000014.1"/>
</dbReference>
<gene>
    <name evidence="2" type="ORF">ACFFGG_07275</name>
</gene>
<proteinExistence type="predicted"/>
<sequence>MHFSSEEITALAQAEATAPRYDIYVLIHKALRAYMVDTLLVVGQLDVDDEAALAQAAGRVGELLAFCRSHLTHENQFIHPALERHVAGSSQAIAAEHVGHGQAIDALGAVVQALASCPRPARGRVARVLYQQLALFVAHNFEHMHQEETAHNAVLWAHHRDEEIAAIEGAIHASLDPAEAMLCMRWMLPHLAPAERALVLSGLRAQAPAPVFDAVLALVRPHLSADQWRRLTQDLTLGHA</sequence>
<dbReference type="InterPro" id="IPR045808">
    <property type="entry name" value="Hr_FBXL5"/>
</dbReference>
<dbReference type="CDD" id="cd12109">
    <property type="entry name" value="Hr_FBXL5"/>
    <property type="match status" value="1"/>
</dbReference>
<accession>A0ABV6PR75</accession>
<comment type="caution">
    <text evidence="2">The sequence shown here is derived from an EMBL/GenBank/DDBJ whole genome shotgun (WGS) entry which is preliminary data.</text>
</comment>
<evidence type="ECO:0000313" key="2">
    <source>
        <dbReference type="EMBL" id="MFC0592353.1"/>
    </source>
</evidence>
<protein>
    <submittedName>
        <fullName evidence="2">Hemerythrin domain-containing protein</fullName>
    </submittedName>
</protein>
<dbReference type="Proteomes" id="UP001589834">
    <property type="component" value="Unassembled WGS sequence"/>
</dbReference>
<organism evidence="2 3">
    <name type="scientific">Ottowia pentelensis</name>
    <dbReference type="NCBI Taxonomy" id="511108"/>
    <lineage>
        <taxon>Bacteria</taxon>
        <taxon>Pseudomonadati</taxon>
        <taxon>Pseudomonadota</taxon>
        <taxon>Betaproteobacteria</taxon>
        <taxon>Burkholderiales</taxon>
        <taxon>Comamonadaceae</taxon>
        <taxon>Ottowia</taxon>
    </lineage>
</organism>
<dbReference type="InterPro" id="IPR012312">
    <property type="entry name" value="Hemerythrin-like"/>
</dbReference>
<keyword evidence="3" id="KW-1185">Reference proteome</keyword>
<feature type="domain" description="Hemerythrin-like" evidence="1">
    <location>
        <begin position="25"/>
        <end position="149"/>
    </location>
</feature>
<name>A0ABV6PR75_9BURK</name>
<evidence type="ECO:0000259" key="1">
    <source>
        <dbReference type="Pfam" id="PF01814"/>
    </source>
</evidence>